<evidence type="ECO:0000256" key="2">
    <source>
        <dbReference type="ARBA" id="ARBA00016013"/>
    </source>
</evidence>
<feature type="domain" description="FlgD Tudor-like" evidence="7">
    <location>
        <begin position="108"/>
        <end position="236"/>
    </location>
</feature>
<evidence type="ECO:0000256" key="4">
    <source>
        <dbReference type="ARBA" id="ARBA00024746"/>
    </source>
</evidence>
<dbReference type="KEGG" id="ssam:E3D00_07110"/>
<evidence type="ECO:0000259" key="6">
    <source>
        <dbReference type="Pfam" id="PF13860"/>
    </source>
</evidence>
<feature type="domain" description="FlgD/Vpr Ig-like" evidence="6">
    <location>
        <begin position="133"/>
        <end position="198"/>
    </location>
</feature>
<evidence type="ECO:0000256" key="3">
    <source>
        <dbReference type="ARBA" id="ARBA00022795"/>
    </source>
</evidence>
<keyword evidence="3 5" id="KW-1005">Bacterial flagellum biogenesis</keyword>
<dbReference type="AlphaFoldDB" id="A0A4Y6UJW8"/>
<protein>
    <recommendedName>
        <fullName evidence="2 5">Basal-body rod modification protein FlgD</fullName>
    </recommendedName>
</protein>
<name>A0A4Y6UJW8_9PROT</name>
<keyword evidence="8" id="KW-0969">Cilium</keyword>
<dbReference type="Pfam" id="PF03963">
    <property type="entry name" value="FlgD"/>
    <property type="match status" value="1"/>
</dbReference>
<evidence type="ECO:0000259" key="7">
    <source>
        <dbReference type="Pfam" id="PF13861"/>
    </source>
</evidence>
<keyword evidence="8" id="KW-0966">Cell projection</keyword>
<dbReference type="InterPro" id="IPR025965">
    <property type="entry name" value="FlgD/Vpr_Ig-like"/>
</dbReference>
<keyword evidence="9" id="KW-1185">Reference proteome</keyword>
<reference evidence="8 9" key="1">
    <citation type="submission" date="2019-03" db="EMBL/GenBank/DDBJ databases">
        <title>The complete genome sequence of Swingsia samuiensis NBRC107927(T).</title>
        <authorList>
            <person name="Chua K.-O."/>
            <person name="Chan K.-G."/>
            <person name="See-Too W.-S."/>
        </authorList>
    </citation>
    <scope>NUCLEOTIDE SEQUENCE [LARGE SCALE GENOMIC DNA]</scope>
    <source>
        <strain evidence="8 9">AH83</strain>
    </source>
</reference>
<dbReference type="OrthoDB" id="9785233at2"/>
<comment type="similarity">
    <text evidence="1 5">Belongs to the FlgD family.</text>
</comment>
<dbReference type="Proteomes" id="UP000316313">
    <property type="component" value="Chromosome"/>
</dbReference>
<dbReference type="Pfam" id="PF13861">
    <property type="entry name" value="FLgD_tudor"/>
    <property type="match status" value="1"/>
</dbReference>
<evidence type="ECO:0000313" key="8">
    <source>
        <dbReference type="EMBL" id="QDH17354.1"/>
    </source>
</evidence>
<evidence type="ECO:0000256" key="1">
    <source>
        <dbReference type="ARBA" id="ARBA00010577"/>
    </source>
</evidence>
<dbReference type="Gene3D" id="2.60.40.4070">
    <property type="match status" value="1"/>
</dbReference>
<dbReference type="InterPro" id="IPR005648">
    <property type="entry name" value="FlgD"/>
</dbReference>
<dbReference type="GO" id="GO:0044781">
    <property type="term" value="P:bacterial-type flagellum organization"/>
    <property type="evidence" value="ECO:0007669"/>
    <property type="project" value="UniProtKB-UniRule"/>
</dbReference>
<keyword evidence="8" id="KW-0282">Flagellum</keyword>
<dbReference type="EMBL" id="CP038141">
    <property type="protein sequence ID" value="QDH17354.1"/>
    <property type="molecule type" value="Genomic_DNA"/>
</dbReference>
<evidence type="ECO:0000313" key="9">
    <source>
        <dbReference type="Proteomes" id="UP000316313"/>
    </source>
</evidence>
<dbReference type="RefSeq" id="WP_141461225.1">
    <property type="nucleotide sequence ID" value="NZ_CP038141.1"/>
</dbReference>
<gene>
    <name evidence="8" type="ORF">E3D00_07110</name>
</gene>
<proteinExistence type="inferred from homology"/>
<dbReference type="Gene3D" id="2.30.30.910">
    <property type="match status" value="1"/>
</dbReference>
<comment type="function">
    <text evidence="4 5">Required for flagellar hook formation. May act as a scaffolding protein.</text>
</comment>
<dbReference type="InterPro" id="IPR025963">
    <property type="entry name" value="FLgD_Tudor"/>
</dbReference>
<dbReference type="Pfam" id="PF13860">
    <property type="entry name" value="FlgD_ig"/>
    <property type="match status" value="1"/>
</dbReference>
<organism evidence="8 9">
    <name type="scientific">Swingsia samuiensis</name>
    <dbReference type="NCBI Taxonomy" id="1293412"/>
    <lineage>
        <taxon>Bacteria</taxon>
        <taxon>Pseudomonadati</taxon>
        <taxon>Pseudomonadota</taxon>
        <taxon>Alphaproteobacteria</taxon>
        <taxon>Acetobacterales</taxon>
        <taxon>Acetobacteraceae</taxon>
        <taxon>Swingsia</taxon>
    </lineage>
</organism>
<accession>A0A4Y6UJW8</accession>
<evidence type="ECO:0000256" key="5">
    <source>
        <dbReference type="RuleBase" id="RU362076"/>
    </source>
</evidence>
<sequence length="242" mass="25369">MTSIIRNQLHGSIVDTAVSAARKKEISSNASSNTQKTTNLGNSALSSLTGNFNQFLTLLTAQLQHQDPSNPMNTDSFTSELAQFAGVQQAVQTNNHLSSLISATQDTQMTSSVAMLGKKATATTSVLPLQQSSANVHFRADQAGTVAIAVTDASGKIVKTTELQVQAGEHSWHWDGVGNDGQLAQNGQYSIAIEESKNGDSIDLPTQTTGTITGVDKASGGIKVKMGESEVALGSISEFSNE</sequence>